<protein>
    <submittedName>
        <fullName evidence="2">TorF family putative porin</fullName>
    </submittedName>
</protein>
<dbReference type="SUPFAM" id="SSF56935">
    <property type="entry name" value="Porins"/>
    <property type="match status" value="1"/>
</dbReference>
<keyword evidence="3" id="KW-1185">Reference proteome</keyword>
<evidence type="ECO:0000313" key="2">
    <source>
        <dbReference type="EMBL" id="MBY8825904.1"/>
    </source>
</evidence>
<feature type="signal peptide" evidence="1">
    <location>
        <begin position="1"/>
        <end position="22"/>
    </location>
</feature>
<name>A0ABS7PY54_9SPHN</name>
<accession>A0ABS7PY54</accession>
<dbReference type="InterPro" id="IPR010239">
    <property type="entry name" value="CHP02001"/>
</dbReference>
<gene>
    <name evidence="2" type="ORF">K7G82_26625</name>
</gene>
<evidence type="ECO:0000313" key="3">
    <source>
        <dbReference type="Proteomes" id="UP000706039"/>
    </source>
</evidence>
<sequence length="254" mass="26718">MRTSITGLTALAIAMLATPAFAQDAPEEESSITLSGSATLVSDYRFRGISQTDKEFAVQGGFTVSHDSGLYATVWGSSIDDYVAGGGDQEIDFIVGWKKTFEGGTTLDMGVLYYYYPGAEDIVPGYDSDFFEPYISVSHTFGPVTGKLTANYAPKSNALSVGAGKEDNLYLAADLSAGIPNTPLSVAAHFGHSFGPSFLTIGKEYSDWSVGATYAWKNLSFGLSYVDTDGASFNAISGKNIAKAGVVASVGVSF</sequence>
<dbReference type="EMBL" id="JAINVV010000013">
    <property type="protein sequence ID" value="MBY8825904.1"/>
    <property type="molecule type" value="Genomic_DNA"/>
</dbReference>
<feature type="chain" id="PRO_5046072597" evidence="1">
    <location>
        <begin position="23"/>
        <end position="254"/>
    </location>
</feature>
<comment type="caution">
    <text evidence="2">The sequence shown here is derived from an EMBL/GenBank/DDBJ whole genome shotgun (WGS) entry which is preliminary data.</text>
</comment>
<dbReference type="NCBIfam" id="TIGR02001">
    <property type="entry name" value="gcw_chp"/>
    <property type="match status" value="1"/>
</dbReference>
<dbReference type="Pfam" id="PF09694">
    <property type="entry name" value="Gcw_chp"/>
    <property type="match status" value="1"/>
</dbReference>
<organism evidence="2 3">
    <name type="scientific">Sphingomonas colocasiae</name>
    <dbReference type="NCBI Taxonomy" id="1848973"/>
    <lineage>
        <taxon>Bacteria</taxon>
        <taxon>Pseudomonadati</taxon>
        <taxon>Pseudomonadota</taxon>
        <taxon>Alphaproteobacteria</taxon>
        <taxon>Sphingomonadales</taxon>
        <taxon>Sphingomonadaceae</taxon>
        <taxon>Sphingomonas</taxon>
    </lineage>
</organism>
<dbReference type="Proteomes" id="UP000706039">
    <property type="component" value="Unassembled WGS sequence"/>
</dbReference>
<dbReference type="RefSeq" id="WP_222993001.1">
    <property type="nucleotide sequence ID" value="NZ_JAINVV010000013.1"/>
</dbReference>
<evidence type="ECO:0000256" key="1">
    <source>
        <dbReference type="SAM" id="SignalP"/>
    </source>
</evidence>
<proteinExistence type="predicted"/>
<keyword evidence="1" id="KW-0732">Signal</keyword>
<reference evidence="2 3" key="1">
    <citation type="submission" date="2021-08" db="EMBL/GenBank/DDBJ databases">
        <authorList>
            <person name="Tuo L."/>
        </authorList>
    </citation>
    <scope>NUCLEOTIDE SEQUENCE [LARGE SCALE GENOMIC DNA]</scope>
    <source>
        <strain evidence="2 3">JCM 31229</strain>
    </source>
</reference>